<gene>
    <name evidence="1" type="ORF">S01H1_51682</name>
</gene>
<accession>X0XJF9</accession>
<evidence type="ECO:0000313" key="1">
    <source>
        <dbReference type="EMBL" id="GAG25106.1"/>
    </source>
</evidence>
<dbReference type="Gene3D" id="3.20.20.150">
    <property type="entry name" value="Divalent-metal-dependent TIM barrel enzymes"/>
    <property type="match status" value="1"/>
</dbReference>
<reference evidence="1" key="1">
    <citation type="journal article" date="2014" name="Front. Microbiol.">
        <title>High frequency of phylogenetically diverse reductive dehalogenase-homologous genes in deep subseafloor sedimentary metagenomes.</title>
        <authorList>
            <person name="Kawai M."/>
            <person name="Futagami T."/>
            <person name="Toyoda A."/>
            <person name="Takaki Y."/>
            <person name="Nishi S."/>
            <person name="Hori S."/>
            <person name="Arai W."/>
            <person name="Tsubouchi T."/>
            <person name="Morono Y."/>
            <person name="Uchiyama I."/>
            <person name="Ito T."/>
            <person name="Fujiyama A."/>
            <person name="Inagaki F."/>
            <person name="Takami H."/>
        </authorList>
    </citation>
    <scope>NUCLEOTIDE SEQUENCE</scope>
    <source>
        <strain evidence="1">Expedition CK06-06</strain>
    </source>
</reference>
<dbReference type="AlphaFoldDB" id="X0XJF9"/>
<proteinExistence type="predicted"/>
<evidence type="ECO:0008006" key="2">
    <source>
        <dbReference type="Google" id="ProtNLM"/>
    </source>
</evidence>
<dbReference type="EMBL" id="BARS01033362">
    <property type="protein sequence ID" value="GAG25106.1"/>
    <property type="molecule type" value="Genomic_DNA"/>
</dbReference>
<dbReference type="SUPFAM" id="SSF51658">
    <property type="entry name" value="Xylose isomerase-like"/>
    <property type="match status" value="1"/>
</dbReference>
<organism evidence="1">
    <name type="scientific">marine sediment metagenome</name>
    <dbReference type="NCBI Taxonomy" id="412755"/>
    <lineage>
        <taxon>unclassified sequences</taxon>
        <taxon>metagenomes</taxon>
        <taxon>ecological metagenomes</taxon>
    </lineage>
</organism>
<sequence>VASVHLKESAKGEPEDDDFPVLGTGIVDFPEVFRVLGERGFTGPYTLELEGPLVAGLPVEERTGKVKACVDYLKSIGAMG</sequence>
<comment type="caution">
    <text evidence="1">The sequence shown here is derived from an EMBL/GenBank/DDBJ whole genome shotgun (WGS) entry which is preliminary data.</text>
</comment>
<name>X0XJF9_9ZZZZ</name>
<dbReference type="InterPro" id="IPR036237">
    <property type="entry name" value="Xyl_isomerase-like_sf"/>
</dbReference>
<feature type="non-terminal residue" evidence="1">
    <location>
        <position position="1"/>
    </location>
</feature>
<protein>
    <recommendedName>
        <fullName evidence="2">Xylose isomerase-like TIM barrel domain-containing protein</fullName>
    </recommendedName>
</protein>